<proteinExistence type="predicted"/>
<evidence type="ECO:0000313" key="3">
    <source>
        <dbReference type="EMBL" id="UGO57176.1"/>
    </source>
</evidence>
<feature type="region of interest" description="Disordered" evidence="2">
    <location>
        <begin position="341"/>
        <end position="390"/>
    </location>
</feature>
<reference evidence="3" key="1">
    <citation type="submission" date="2020-11" db="EMBL/GenBank/DDBJ databases">
        <title>RNA virus dark matter in the feces of wild birds.</title>
        <authorList>
            <person name="Lu X."/>
            <person name="Yang X.S."/>
            <person name="Zhang W."/>
        </authorList>
    </citation>
    <scope>NUCLEOTIDE SEQUENCE</scope>
    <source>
        <strain evidence="3">DuskyWarbler62con22</strain>
    </source>
</reference>
<organism evidence="3">
    <name type="scientific">Riboviria sp</name>
    <dbReference type="NCBI Taxonomy" id="2585031"/>
    <lineage>
        <taxon>Viruses</taxon>
        <taxon>Riboviria</taxon>
    </lineage>
</organism>
<dbReference type="InterPro" id="IPR009003">
    <property type="entry name" value="Peptidase_S1_PA"/>
</dbReference>
<evidence type="ECO:0000256" key="2">
    <source>
        <dbReference type="SAM" id="MobiDB-lite"/>
    </source>
</evidence>
<sequence>MIDPLRISPEGMIPGSKLLDGGRIPSCQVCVAWFANGAHVVVGAGIRVEDHLVLPAHNTHNEQGLYIVYGGSKVYKVTTPQVELAADLIAFHIPDTVWSQMGVSRARLSPMAKTATVQVTASTNAQYSIGSLKIVEPMGRVAYVASTMPGFSGSAYMDGNACKGIHLHGGASGGGYEMMYVWVRLKHALQQNPESSEDFLRGLVKPNRRLLTEALDGNYAVVRTTEGHYHLTTAQAVEKIRELEAQSELGWADEVELHDLRTEFGDYQPEALLPHFSGEYQPPAMVPSRSGQQGPYLPAGPSSTQSSEPQLTARLQSAESANKHLQKQLDRLTQHLLQLNPAAKGPGAKRPTRQQSPQPIATTDQPTPRRRRSGRASQPSSQTPRNVDLR</sequence>
<dbReference type="SUPFAM" id="SSF50494">
    <property type="entry name" value="Trypsin-like serine proteases"/>
    <property type="match status" value="1"/>
</dbReference>
<dbReference type="EMBL" id="MW239226">
    <property type="protein sequence ID" value="UGO57176.1"/>
    <property type="molecule type" value="Genomic_RNA"/>
</dbReference>
<keyword evidence="1" id="KW-0378">Hydrolase</keyword>
<evidence type="ECO:0000256" key="1">
    <source>
        <dbReference type="ARBA" id="ARBA00022801"/>
    </source>
</evidence>
<dbReference type="GO" id="GO:0016787">
    <property type="term" value="F:hydrolase activity"/>
    <property type="evidence" value="ECO:0007669"/>
    <property type="project" value="UniProtKB-KW"/>
</dbReference>
<feature type="compositionally biased region" description="Polar residues" evidence="2">
    <location>
        <begin position="375"/>
        <end position="390"/>
    </location>
</feature>
<protein>
    <submittedName>
        <fullName evidence="3">Uncharacterized protein</fullName>
    </submittedName>
</protein>
<accession>A0A8K1U3G9</accession>
<feature type="compositionally biased region" description="Polar residues" evidence="2">
    <location>
        <begin position="353"/>
        <end position="366"/>
    </location>
</feature>
<feature type="compositionally biased region" description="Polar residues" evidence="2">
    <location>
        <begin position="301"/>
        <end position="320"/>
    </location>
</feature>
<name>A0A8K1U3G9_9VIRU</name>
<dbReference type="Gene3D" id="2.40.10.10">
    <property type="entry name" value="Trypsin-like serine proteases"/>
    <property type="match status" value="2"/>
</dbReference>
<feature type="region of interest" description="Disordered" evidence="2">
    <location>
        <begin position="274"/>
        <end position="326"/>
    </location>
</feature>
<dbReference type="InterPro" id="IPR043504">
    <property type="entry name" value="Peptidase_S1_PA_chymotrypsin"/>
</dbReference>